<name>A0A6M0SAW2_9CYAN</name>
<organism evidence="1 2">
    <name type="scientific">Adonisia turfae CCMR0082</name>
    <dbReference type="NCBI Taxonomy" id="2304604"/>
    <lineage>
        <taxon>Bacteria</taxon>
        <taxon>Bacillati</taxon>
        <taxon>Cyanobacteriota</taxon>
        <taxon>Adonisia</taxon>
        <taxon>Adonisia turfae</taxon>
    </lineage>
</organism>
<evidence type="ECO:0000313" key="2">
    <source>
        <dbReference type="Proteomes" id="UP000473574"/>
    </source>
</evidence>
<comment type="caution">
    <text evidence="1">The sequence shown here is derived from an EMBL/GenBank/DDBJ whole genome shotgun (WGS) entry which is preliminary data.</text>
</comment>
<sequence>MEKQVKTHPISGQLLFCGVCGGRCLILDDKAKCYASTNALCSHSAGTDIETIIKAIDGALNAQAHNIAKALEQPQGVSYQEYLEIYQEPDVMERATTEERVDIYDALIARVEILDGDVAKVLTRWDTE</sequence>
<evidence type="ECO:0000313" key="1">
    <source>
        <dbReference type="EMBL" id="NEZ65638.1"/>
    </source>
</evidence>
<reference evidence="1 2" key="1">
    <citation type="journal article" date="2020" name="Microb. Ecol.">
        <title>Ecogenomics of the Marine Benthic Filamentous Cyanobacterium Adonisia.</title>
        <authorList>
            <person name="Walter J.M."/>
            <person name="Coutinho F.H."/>
            <person name="Leomil L."/>
            <person name="Hargreaves P.I."/>
            <person name="Campeao M.E."/>
            <person name="Vieira V.V."/>
            <person name="Silva B.S."/>
            <person name="Fistarol G.O."/>
            <person name="Salomon P.S."/>
            <person name="Sawabe T."/>
            <person name="Mino S."/>
            <person name="Hosokawa M."/>
            <person name="Miyashita H."/>
            <person name="Maruyama F."/>
            <person name="van Verk M.C."/>
            <person name="Dutilh B.E."/>
            <person name="Thompson C.C."/>
            <person name="Thompson F.L."/>
        </authorList>
    </citation>
    <scope>NUCLEOTIDE SEQUENCE [LARGE SCALE GENOMIC DNA]</scope>
    <source>
        <strain evidence="1 2">CCMR0082</strain>
    </source>
</reference>
<dbReference type="Proteomes" id="UP000473574">
    <property type="component" value="Unassembled WGS sequence"/>
</dbReference>
<gene>
    <name evidence="1" type="ORF">D0962_23255</name>
</gene>
<dbReference type="EMBL" id="QZCE01000002">
    <property type="protein sequence ID" value="NEZ65638.1"/>
    <property type="molecule type" value="Genomic_DNA"/>
</dbReference>
<dbReference type="AlphaFoldDB" id="A0A6M0SAW2"/>
<protein>
    <submittedName>
        <fullName evidence="1">Uncharacterized protein</fullName>
    </submittedName>
</protein>
<accession>A0A6M0SAW2</accession>
<proteinExistence type="predicted"/>